<feature type="region of interest" description="Disordered" evidence="1">
    <location>
        <begin position="67"/>
        <end position="98"/>
    </location>
</feature>
<comment type="caution">
    <text evidence="2">The sequence shown here is derived from an EMBL/GenBank/DDBJ whole genome shotgun (WGS) entry which is preliminary data.</text>
</comment>
<name>A0A9W5TC63_BABOV</name>
<protein>
    <submittedName>
        <fullName evidence="2">3-oxoadipate enol-lactonase, putative</fullName>
    </submittedName>
</protein>
<evidence type="ECO:0000313" key="3">
    <source>
        <dbReference type="Proteomes" id="UP001057455"/>
    </source>
</evidence>
<organism evidence="2 3">
    <name type="scientific">Babesia ovis</name>
    <dbReference type="NCBI Taxonomy" id="5869"/>
    <lineage>
        <taxon>Eukaryota</taxon>
        <taxon>Sar</taxon>
        <taxon>Alveolata</taxon>
        <taxon>Apicomplexa</taxon>
        <taxon>Aconoidasida</taxon>
        <taxon>Piroplasmida</taxon>
        <taxon>Babesiidae</taxon>
        <taxon>Babesia</taxon>
    </lineage>
</organism>
<gene>
    <name evidence="2" type="ORF">BaOVIS_029110</name>
</gene>
<keyword evidence="3" id="KW-1185">Reference proteome</keyword>
<reference evidence="2" key="1">
    <citation type="submission" date="2019-12" db="EMBL/GenBank/DDBJ databases">
        <title>Genome sequence of Babesia ovis.</title>
        <authorList>
            <person name="Yamagishi J."/>
            <person name="Sevinc F."/>
            <person name="Xuan X."/>
        </authorList>
    </citation>
    <scope>NUCLEOTIDE SEQUENCE</scope>
    <source>
        <strain evidence="2">Selcuk</strain>
    </source>
</reference>
<proteinExistence type="predicted"/>
<sequence length="98" mass="11075">MEVLLQAHTTALEKEPKLPTRIVLQMVAVDIVREDAAHTRRKRAFEHAIYVRQAQVLLAAWYDSGRTRRNPDIRSSKNGFAESIAPASSSDLSEPWTC</sequence>
<dbReference type="AlphaFoldDB" id="A0A9W5TC63"/>
<accession>A0A9W5TC63</accession>
<dbReference type="Proteomes" id="UP001057455">
    <property type="component" value="Unassembled WGS sequence"/>
</dbReference>
<evidence type="ECO:0000256" key="1">
    <source>
        <dbReference type="SAM" id="MobiDB-lite"/>
    </source>
</evidence>
<evidence type="ECO:0000313" key="2">
    <source>
        <dbReference type="EMBL" id="GFE55507.1"/>
    </source>
</evidence>
<dbReference type="EMBL" id="BLIY01000022">
    <property type="protein sequence ID" value="GFE55507.1"/>
    <property type="molecule type" value="Genomic_DNA"/>
</dbReference>